<protein>
    <submittedName>
        <fullName evidence="4">TetR family transcriptional regulator</fullName>
    </submittedName>
</protein>
<dbReference type="AlphaFoldDB" id="A0A3F3H518"/>
<dbReference type="RefSeq" id="WP_059379138.1">
    <property type="nucleotide sequence ID" value="NZ_DF968069.1"/>
</dbReference>
<name>A0A3F3H518_9LACO</name>
<evidence type="ECO:0000313" key="4">
    <source>
        <dbReference type="EMBL" id="GAP03398.1"/>
    </source>
</evidence>
<dbReference type="Pfam" id="PF00440">
    <property type="entry name" value="TetR_N"/>
    <property type="match status" value="1"/>
</dbReference>
<evidence type="ECO:0000256" key="1">
    <source>
        <dbReference type="ARBA" id="ARBA00023125"/>
    </source>
</evidence>
<gene>
    <name evidence="4" type="ORF">FPFC_070140</name>
</gene>
<keyword evidence="5" id="KW-1185">Reference proteome</keyword>
<organism evidence="4 5">
    <name type="scientific">Fructobacillus pseudoficulneus</name>
    <dbReference type="NCBI Taxonomy" id="220714"/>
    <lineage>
        <taxon>Bacteria</taxon>
        <taxon>Bacillati</taxon>
        <taxon>Bacillota</taxon>
        <taxon>Bacilli</taxon>
        <taxon>Lactobacillales</taxon>
        <taxon>Lactobacillaceae</taxon>
        <taxon>Fructobacillus</taxon>
    </lineage>
</organism>
<dbReference type="SUPFAM" id="SSF46689">
    <property type="entry name" value="Homeodomain-like"/>
    <property type="match status" value="1"/>
</dbReference>
<keyword evidence="1 2" id="KW-0238">DNA-binding</keyword>
<dbReference type="InterPro" id="IPR001647">
    <property type="entry name" value="HTH_TetR"/>
</dbReference>
<dbReference type="PRINTS" id="PR00455">
    <property type="entry name" value="HTHTETR"/>
</dbReference>
<evidence type="ECO:0000259" key="3">
    <source>
        <dbReference type="PROSITE" id="PS50977"/>
    </source>
</evidence>
<sequence>MEKKTQTRKRGLELEKTIYAVALQLFDEKGIEAVTFNNIAQRAETSRSVLYRRWDSPSSLLVDAVHHWAHENSGYPENIDEHSFPDTGSLRGDLIENAHQIANLHDKLSQYFIKFSMYQVVNGETVGDDLLEKAEIGAVRLGTVIANRAIQRDEIQVVPAKEVLMLLGNIRRYYTFLDPQQAPTPERLVDNIILPAWLAHQAN</sequence>
<dbReference type="PROSITE" id="PS50977">
    <property type="entry name" value="HTH_TETR_2"/>
    <property type="match status" value="1"/>
</dbReference>
<dbReference type="Proteomes" id="UP000061227">
    <property type="component" value="Unassembled WGS sequence"/>
</dbReference>
<dbReference type="STRING" id="220714.SAMN05660469_1359"/>
<feature type="domain" description="HTH tetR-type" evidence="3">
    <location>
        <begin position="12"/>
        <end position="72"/>
    </location>
</feature>
<evidence type="ECO:0000256" key="2">
    <source>
        <dbReference type="PROSITE-ProRule" id="PRU00335"/>
    </source>
</evidence>
<dbReference type="Gene3D" id="1.10.10.60">
    <property type="entry name" value="Homeodomain-like"/>
    <property type="match status" value="1"/>
</dbReference>
<dbReference type="EMBL" id="DF968069">
    <property type="protein sequence ID" value="GAP03398.1"/>
    <property type="molecule type" value="Genomic_DNA"/>
</dbReference>
<dbReference type="InterPro" id="IPR009057">
    <property type="entry name" value="Homeodomain-like_sf"/>
</dbReference>
<proteinExistence type="predicted"/>
<evidence type="ECO:0000313" key="5">
    <source>
        <dbReference type="Proteomes" id="UP000061227"/>
    </source>
</evidence>
<dbReference type="Gene3D" id="1.10.357.10">
    <property type="entry name" value="Tetracycline Repressor, domain 2"/>
    <property type="match status" value="1"/>
</dbReference>
<dbReference type="GO" id="GO:0003677">
    <property type="term" value="F:DNA binding"/>
    <property type="evidence" value="ECO:0007669"/>
    <property type="project" value="UniProtKB-UniRule"/>
</dbReference>
<accession>A0A3F3H518</accession>
<reference evidence="4 5" key="1">
    <citation type="journal article" date="2015" name="BMC Genomics">
        <title>Comparative genomics of Fructobacillus spp. and Leuconostoc spp. reveals niche-specific evolution of Fructobacillus spp.</title>
        <authorList>
            <person name="Endo A."/>
            <person name="Tanizawa Y."/>
            <person name="Tanaka N."/>
            <person name="Maeno S."/>
            <person name="Kumar H."/>
            <person name="Shiwa Y."/>
            <person name="Okada S."/>
            <person name="Yoshikawa H."/>
            <person name="Dicks L."/>
            <person name="Nakagawa J."/>
            <person name="Arita M."/>
        </authorList>
    </citation>
    <scope>NUCLEOTIDE SEQUENCE [LARGE SCALE GENOMIC DNA]</scope>
    <source>
        <strain evidence="4 5">DSM 15468</strain>
    </source>
</reference>
<feature type="DNA-binding region" description="H-T-H motif" evidence="2">
    <location>
        <begin position="35"/>
        <end position="54"/>
    </location>
</feature>
<dbReference type="OrthoDB" id="9796019at2"/>